<keyword evidence="3" id="KW-1185">Reference proteome</keyword>
<accession>A0AAX1N825</accession>
<reference evidence="2 3" key="1">
    <citation type="submission" date="2021-05" db="EMBL/GenBank/DDBJ databases">
        <title>Comparative genomic studies on the polysaccharide-degrading batcterial strains of the Flammeovirga genus.</title>
        <authorList>
            <person name="Zewei F."/>
            <person name="Zheng Z."/>
            <person name="Yu L."/>
            <person name="Ruyue G."/>
            <person name="Yanhong M."/>
            <person name="Yuanyuan C."/>
            <person name="Jingyan G."/>
            <person name="Wenjun H."/>
        </authorList>
    </citation>
    <scope>NUCLEOTIDE SEQUENCE [LARGE SCALE GENOMIC DNA]</scope>
    <source>
        <strain evidence="2 3">NBRC:100898</strain>
    </source>
</reference>
<dbReference type="Proteomes" id="UP000678679">
    <property type="component" value="Chromosome 1"/>
</dbReference>
<evidence type="ECO:0000313" key="3">
    <source>
        <dbReference type="Proteomes" id="UP000678679"/>
    </source>
</evidence>
<feature type="transmembrane region" description="Helical" evidence="1">
    <location>
        <begin position="28"/>
        <end position="44"/>
    </location>
</feature>
<organism evidence="2 3">
    <name type="scientific">Flammeovirga yaeyamensis</name>
    <dbReference type="NCBI Taxonomy" id="367791"/>
    <lineage>
        <taxon>Bacteria</taxon>
        <taxon>Pseudomonadati</taxon>
        <taxon>Bacteroidota</taxon>
        <taxon>Cytophagia</taxon>
        <taxon>Cytophagales</taxon>
        <taxon>Flammeovirgaceae</taxon>
        <taxon>Flammeovirga</taxon>
    </lineage>
</organism>
<sequence length="111" mass="12894">MINFFIICATLLFLSVFPLPTEYYVFLKVIISIGAVLASAREWKMFQRLTVHLLGFVSIFVVFNPLFPLEIGSKLVWIFIDFAAGGLFVYYSLFRKVSIVNKFRKRKTEKV</sequence>
<evidence type="ECO:0000313" key="2">
    <source>
        <dbReference type="EMBL" id="QWG03362.1"/>
    </source>
</evidence>
<dbReference type="RefSeq" id="WP_066208831.1">
    <property type="nucleotide sequence ID" value="NZ_CP076132.1"/>
</dbReference>
<feature type="transmembrane region" description="Helical" evidence="1">
    <location>
        <begin position="75"/>
        <end position="94"/>
    </location>
</feature>
<feature type="transmembrane region" description="Helical" evidence="1">
    <location>
        <begin position="51"/>
        <end position="69"/>
    </location>
</feature>
<dbReference type="Pfam" id="PF20619">
    <property type="entry name" value="DUF6804"/>
    <property type="match status" value="1"/>
</dbReference>
<dbReference type="KEGG" id="fya:KMW28_07190"/>
<keyword evidence="1" id="KW-0812">Transmembrane</keyword>
<keyword evidence="1" id="KW-1133">Transmembrane helix</keyword>
<dbReference type="EMBL" id="CP076132">
    <property type="protein sequence ID" value="QWG03362.1"/>
    <property type="molecule type" value="Genomic_DNA"/>
</dbReference>
<dbReference type="InterPro" id="IPR046548">
    <property type="entry name" value="DUF6804"/>
</dbReference>
<protein>
    <submittedName>
        <fullName evidence="2">Uncharacterized protein</fullName>
    </submittedName>
</protein>
<gene>
    <name evidence="2" type="ORF">KMW28_07190</name>
</gene>
<dbReference type="AlphaFoldDB" id="A0AAX1N825"/>
<keyword evidence="1" id="KW-0472">Membrane</keyword>
<evidence type="ECO:0000256" key="1">
    <source>
        <dbReference type="SAM" id="Phobius"/>
    </source>
</evidence>
<name>A0AAX1N825_9BACT</name>
<proteinExistence type="predicted"/>